<name>A0A0G1TPZ8_9BACT</name>
<sequence length="156" mass="18067">MKIDEYRNFLDSWFLEIEKMGIDVAGLPLDHLGYSASSNEEYDKIKLEFLTSGKLFREAMVSGRRVGIFEIFKPLKYKDYLISAVELIEPKTGESRKSGYEHAEFTIDFPFEDLVKKYPDLPWDINNVNRPDFPRLKIVLGNGTELKFNHLPILGS</sequence>
<protein>
    <recommendedName>
        <fullName evidence="3">Dihydroxybiphenyl dioxygenase domain-containing protein</fullName>
    </recommendedName>
</protein>
<reference evidence="1 2" key="1">
    <citation type="journal article" date="2015" name="Nature">
        <title>rRNA introns, odd ribosomes, and small enigmatic genomes across a large radiation of phyla.</title>
        <authorList>
            <person name="Brown C.T."/>
            <person name="Hug L.A."/>
            <person name="Thomas B.C."/>
            <person name="Sharon I."/>
            <person name="Castelle C.J."/>
            <person name="Singh A."/>
            <person name="Wilkins M.J."/>
            <person name="Williams K.H."/>
            <person name="Banfield J.F."/>
        </authorList>
    </citation>
    <scope>NUCLEOTIDE SEQUENCE [LARGE SCALE GENOMIC DNA]</scope>
</reference>
<dbReference type="AlphaFoldDB" id="A0A0G1TPZ8"/>
<dbReference type="Gene3D" id="3.10.180.10">
    <property type="entry name" value="2,3-Dihydroxybiphenyl 1,2-Dioxygenase, domain 1"/>
    <property type="match status" value="1"/>
</dbReference>
<accession>A0A0G1TPZ8</accession>
<dbReference type="Proteomes" id="UP000034265">
    <property type="component" value="Unassembled WGS sequence"/>
</dbReference>
<comment type="caution">
    <text evidence="1">The sequence shown here is derived from an EMBL/GenBank/DDBJ whole genome shotgun (WGS) entry which is preliminary data.</text>
</comment>
<dbReference type="SUPFAM" id="SSF54593">
    <property type="entry name" value="Glyoxalase/Bleomycin resistance protein/Dihydroxybiphenyl dioxygenase"/>
    <property type="match status" value="1"/>
</dbReference>
<organism evidence="1 2">
    <name type="scientific">Candidatus Amesbacteria bacterium GW2011_GWC2_47_8</name>
    <dbReference type="NCBI Taxonomy" id="1618367"/>
    <lineage>
        <taxon>Bacteria</taxon>
        <taxon>Candidatus Amesiibacteriota</taxon>
    </lineage>
</organism>
<evidence type="ECO:0000313" key="2">
    <source>
        <dbReference type="Proteomes" id="UP000034265"/>
    </source>
</evidence>
<dbReference type="Pfam" id="PF06185">
    <property type="entry name" value="YecM"/>
    <property type="match status" value="1"/>
</dbReference>
<proteinExistence type="predicted"/>
<dbReference type="PANTHER" id="PTHR37519:SF1">
    <property type="entry name" value="DIHYDROXYBIPHENYL DIOXYGENASE DOMAIN-CONTAINING PROTEIN"/>
    <property type="match status" value="1"/>
</dbReference>
<dbReference type="EMBL" id="LCOT01000010">
    <property type="protein sequence ID" value="KKU83922.1"/>
    <property type="molecule type" value="Genomic_DNA"/>
</dbReference>
<evidence type="ECO:0000313" key="1">
    <source>
        <dbReference type="EMBL" id="KKU83922.1"/>
    </source>
</evidence>
<dbReference type="PANTHER" id="PTHR37519">
    <property type="match status" value="1"/>
</dbReference>
<evidence type="ECO:0008006" key="3">
    <source>
        <dbReference type="Google" id="ProtNLM"/>
    </source>
</evidence>
<gene>
    <name evidence="1" type="ORF">UY11_C0010G0007</name>
</gene>
<dbReference type="InterPro" id="IPR010393">
    <property type="entry name" value="DUF991_YecM-like"/>
</dbReference>
<dbReference type="InterPro" id="IPR029068">
    <property type="entry name" value="Glyas_Bleomycin-R_OHBP_Dase"/>
</dbReference>